<keyword evidence="10" id="KW-0407">Ion channel</keyword>
<feature type="region of interest" description="Disordered" evidence="14">
    <location>
        <begin position="1"/>
        <end position="38"/>
    </location>
</feature>
<dbReference type="EMBL" id="JWZX01001992">
    <property type="protein sequence ID" value="KOO31533.1"/>
    <property type="molecule type" value="Genomic_DNA"/>
</dbReference>
<feature type="domain" description="EF-hand" evidence="16">
    <location>
        <begin position="1491"/>
        <end position="1526"/>
    </location>
</feature>
<evidence type="ECO:0000256" key="13">
    <source>
        <dbReference type="SAM" id="Coils"/>
    </source>
</evidence>
<evidence type="ECO:0000256" key="1">
    <source>
        <dbReference type="ARBA" id="ARBA00004141"/>
    </source>
</evidence>
<dbReference type="FunFam" id="1.10.287.70:FF:000166">
    <property type="entry name" value="Voltage-gated Ca2+ channel, alpha subunit"/>
    <property type="match status" value="1"/>
</dbReference>
<comment type="subcellular location">
    <subcellularLocation>
        <location evidence="1 12">Membrane</location>
        <topology evidence="1 12">Multi-pass membrane protein</topology>
    </subcellularLocation>
</comment>
<evidence type="ECO:0000256" key="7">
    <source>
        <dbReference type="ARBA" id="ARBA00023065"/>
    </source>
</evidence>
<keyword evidence="12" id="KW-0107">Calcium channel</keyword>
<keyword evidence="8 15" id="KW-0472">Membrane</keyword>
<feature type="region of interest" description="Disordered" evidence="14">
    <location>
        <begin position="851"/>
        <end position="877"/>
    </location>
</feature>
<sequence>MGTIGARARIAGEGRGPQDKGDHRLRKSKGSGGRSSKALASLPRGVAVIIASCITMATQSPLDAAASVGTPKAALYALVEDVYTYIFTAEVVAKLIAFGPSDYFGDGWNVFDFIVVSTAWLQRLPGFGNYTVLRAVRVLRALRMVNRVKSLKLIVESLLGSLSDLGNVSALFALFLFLMSIVGVNLFAGKMHFRCTVPGADAPVADTALCVEDADCSAPEACVYWLVGPCFGALSYDNVISAFASIFQAVTLEGWVDQMYMLRKTAGEASAVIFFLVLVLVGSHFIVNLFLAVLFESFNKAQEERSKSGDDSDESASAAAPGTEPPHLGRRASMWTMSAGSWDSLVYLMITLNTIVMCSNFHGEPAWYAHLLNYANDFFVAAFTLEMVLKLCTSGRAYFTSYWNRFDFVVTLCSLLDMALEFYGHDTDFLRALRVARVLRLLRLNPQMKRFEGTLAAVSSLVLNLTAILVLIMCVFALLGMELFGGEMGSPPPRTHFDDFASAFVTVFTLTSGEDWNAVFASTLEGGAPWSLAALYFVPMFLIQNYVLVNLFVAIICWGWDSVGDPTAEDRKSPSPAEQLEHSDSHLPNLDSQLRAGGYSALARDADVLQAELQQLRAHHLRLSELVRKLSAQRHFGLTSSDADVITLRLQDKLGAFVHACASVPEDRKGHVAGVARGFGSLCEGQRLLLGALSGLPGSSGALPATDQFDAVWPEPSTRLLFEYWDCMHAREGLALEAAAARKDAVNEGVALPPAALPPPRPTAPLSLPLADKASVAGAARHAMGPAATDQELTAVMRSHVLTLMLYPELMADLKDIRIAERERRVAERAASAARAKRGWCASKSAALEEFSQGRGDPNMGRGDPGEKSLGRHSLPLDEDTGGSLGVMMRLFKRLVSAPAFEAFIIVCIALSSVALAFDVPSVVPGSPLATTLFRADVTFTAIFTLEMALKMLVFGLWASEESYFRSGWNVLDCAIVSTSVISLLFRDVEELGGLRALRALRALRPLRVIRRFNGLRRVVKSLLRAVPLVGSVVQVCALVFIVYGLFGMQFLMGRMAACTDRTITTKRACVGEYVDPESGEMLARWWGNDDLGHFDNIGMATLTLFELSSLEMWPDVLWRAMDSDPVHHDHGPELNANPWMASFVITWIVVSNFILLNLFVGVVLENFNAIRKQEDGSVFMSDAQLEWANAMRSIFSVKPTMKLKEPAGKGWLAKQRRKAFKLIYEDVQLAASFERFVACLVLLNVLSMAVTWYDQPPAIDVFADIVDWFFTAAFTLEMLLKLFGLGFAQYFGDGWNVLDMTLVSLSLLDHALTLLAAGGLFLSPTTLRFLRFFRIVRLLKLIKVAPGIKRLLSTVVASAPALANVGVLVLLVLYIYAVLGIELFGHVAHGEFINDDANFETFGAAMLTMVRCITGESYNGIMHDAMVTEARQPGRCSAAEGTCGDPLAAIAFFISFVVIGSYVMLNVFVAVVIDAFADDQAQEQAPWSQVHVDDFVDVWQRFDPDGNHLVPTKDLTRLLRSLGPPVGFRTADDAVGKSPNLLVGAAEVMGRLRELKEGTTVLRGLNAQAGDPQQSPLSAVLSSVNEVWLSSREIDVEIEGEAPPALGESVAAGEVVLCLPYVVEEEEVQWLLRAALEACGEAPPSTGRRRFCVSDPEAFLSTEVMLRCEEVLLRVLDRLDDECPSIYSTLFAPGEGWAARQPLNARGVQPKSADGPPAHLAVTCPTLRDLYLAGELEWSEGEPAINVYGAGGQFGCHKDHLALTVLIPLTAPGTDFAGGGTGFWAGNRETSEDPQSNPTAVLTPALGTALVFGGDVTHAGMPVQAGLRAVFVASFSTRTPASRVERCRGLQSREVRVSEAFRSAR</sequence>
<keyword evidence="4" id="KW-0677">Repeat</keyword>
<evidence type="ECO:0000256" key="11">
    <source>
        <dbReference type="PIRSR" id="PIRSR602077-1"/>
    </source>
</evidence>
<feature type="transmembrane region" description="Helical" evidence="15">
    <location>
        <begin position="344"/>
        <end position="363"/>
    </location>
</feature>
<dbReference type="PROSITE" id="PS50222">
    <property type="entry name" value="EF_HAND_2"/>
    <property type="match status" value="1"/>
</dbReference>
<keyword evidence="7" id="KW-0406">Ion transport</keyword>
<evidence type="ECO:0000256" key="4">
    <source>
        <dbReference type="ARBA" id="ARBA00022737"/>
    </source>
</evidence>
<dbReference type="Gene3D" id="1.10.287.70">
    <property type="match status" value="4"/>
</dbReference>
<keyword evidence="12" id="KW-0109">Calcium transport</keyword>
<dbReference type="GO" id="GO:0005509">
    <property type="term" value="F:calcium ion binding"/>
    <property type="evidence" value="ECO:0007669"/>
    <property type="project" value="InterPro"/>
</dbReference>
<dbReference type="InterPro" id="IPR002048">
    <property type="entry name" value="EF_hand_dom"/>
</dbReference>
<proteinExistence type="inferred from homology"/>
<evidence type="ECO:0000256" key="15">
    <source>
        <dbReference type="SAM" id="Phobius"/>
    </source>
</evidence>
<keyword evidence="2" id="KW-0813">Transport</keyword>
<name>A0A0M0JZH9_9EUKA</name>
<keyword evidence="11 12" id="KW-0106">Calcium</keyword>
<feature type="compositionally biased region" description="Basic and acidic residues" evidence="14">
    <location>
        <begin position="10"/>
        <end position="22"/>
    </location>
</feature>
<feature type="transmembrane region" description="Helical" evidence="15">
    <location>
        <begin position="1266"/>
        <end position="1292"/>
    </location>
</feature>
<feature type="transmembrane region" description="Helical" evidence="15">
    <location>
        <begin position="1144"/>
        <end position="1165"/>
    </location>
</feature>
<evidence type="ECO:0000256" key="2">
    <source>
        <dbReference type="ARBA" id="ARBA00022448"/>
    </source>
</evidence>
<dbReference type="GO" id="GO:0001518">
    <property type="term" value="C:voltage-gated sodium channel complex"/>
    <property type="evidence" value="ECO:0007669"/>
    <property type="project" value="TreeGrafter"/>
</dbReference>
<feature type="binding site" evidence="11">
    <location>
        <position position="1112"/>
    </location>
    <ligand>
        <name>Ca(2+)</name>
        <dbReference type="ChEBI" id="CHEBI:29108"/>
    </ligand>
</feature>
<evidence type="ECO:0000256" key="6">
    <source>
        <dbReference type="ARBA" id="ARBA00022989"/>
    </source>
</evidence>
<keyword evidence="13" id="KW-0175">Coiled coil</keyword>
<evidence type="ECO:0000256" key="3">
    <source>
        <dbReference type="ARBA" id="ARBA00022692"/>
    </source>
</evidence>
<reference evidence="18" key="1">
    <citation type="journal article" date="2015" name="PLoS Genet.">
        <title>Genome Sequence and Transcriptome Analyses of Chrysochromulina tobin: Metabolic Tools for Enhanced Algal Fitness in the Prominent Order Prymnesiales (Haptophyceae).</title>
        <authorList>
            <person name="Hovde B.T."/>
            <person name="Deodato C.R."/>
            <person name="Hunsperger H.M."/>
            <person name="Ryken S.A."/>
            <person name="Yost W."/>
            <person name="Jha R.K."/>
            <person name="Patterson J."/>
            <person name="Monnat R.J. Jr."/>
            <person name="Barlow S.B."/>
            <person name="Starkenburg S.R."/>
            <person name="Cattolico R.A."/>
        </authorList>
    </citation>
    <scope>NUCLEOTIDE SEQUENCE</scope>
    <source>
        <strain evidence="18">CCMP291</strain>
    </source>
</reference>
<dbReference type="InterPro" id="IPR005821">
    <property type="entry name" value="Ion_trans_dom"/>
</dbReference>
<feature type="transmembrane region" description="Helical" evidence="15">
    <location>
        <begin position="453"/>
        <end position="479"/>
    </location>
</feature>
<dbReference type="Gene3D" id="2.60.120.620">
    <property type="entry name" value="q2cbj1_9rhob like domain"/>
    <property type="match status" value="1"/>
</dbReference>
<keyword evidence="9" id="KW-0325">Glycoprotein</keyword>
<feature type="transmembrane region" description="Helical" evidence="15">
    <location>
        <begin position="1448"/>
        <end position="1474"/>
    </location>
</feature>
<feature type="transmembrane region" description="Helical" evidence="15">
    <location>
        <begin position="1352"/>
        <end position="1378"/>
    </location>
</feature>
<evidence type="ECO:0000256" key="14">
    <source>
        <dbReference type="SAM" id="MobiDB-lite"/>
    </source>
</evidence>
<evidence type="ECO:0000313" key="17">
    <source>
        <dbReference type="EMBL" id="KOO31533.1"/>
    </source>
</evidence>
<dbReference type="Gene3D" id="1.10.238.10">
    <property type="entry name" value="EF-hand"/>
    <property type="match status" value="1"/>
</dbReference>
<dbReference type="GO" id="GO:0005245">
    <property type="term" value="F:voltage-gated calcium channel activity"/>
    <property type="evidence" value="ECO:0007669"/>
    <property type="project" value="InterPro"/>
</dbReference>
<dbReference type="Proteomes" id="UP000037460">
    <property type="component" value="Unassembled WGS sequence"/>
</dbReference>
<feature type="transmembrane region" description="Helical" evidence="15">
    <location>
        <begin position="533"/>
        <end position="558"/>
    </location>
</feature>
<dbReference type="GO" id="GO:0005248">
    <property type="term" value="F:voltage-gated sodium channel activity"/>
    <property type="evidence" value="ECO:0007669"/>
    <property type="project" value="TreeGrafter"/>
</dbReference>
<keyword evidence="5 12" id="KW-0851">Voltage-gated channel</keyword>
<feature type="transmembrane region" description="Helical" evidence="15">
    <location>
        <begin position="1312"/>
        <end position="1331"/>
    </location>
</feature>
<evidence type="ECO:0000256" key="12">
    <source>
        <dbReference type="RuleBase" id="RU003808"/>
    </source>
</evidence>
<evidence type="ECO:0000256" key="9">
    <source>
        <dbReference type="ARBA" id="ARBA00023180"/>
    </source>
</evidence>
<gene>
    <name evidence="17" type="ORF">Ctob_006372</name>
</gene>
<evidence type="ECO:0000256" key="8">
    <source>
        <dbReference type="ARBA" id="ARBA00023136"/>
    </source>
</evidence>
<evidence type="ECO:0000313" key="18">
    <source>
        <dbReference type="Proteomes" id="UP000037460"/>
    </source>
</evidence>
<dbReference type="PANTHER" id="PTHR10037:SF62">
    <property type="entry name" value="SODIUM CHANNEL PROTEIN 60E"/>
    <property type="match status" value="1"/>
</dbReference>
<feature type="transmembrane region" description="Helical" evidence="15">
    <location>
        <begin position="269"/>
        <end position="295"/>
    </location>
</feature>
<dbReference type="InterPro" id="IPR043203">
    <property type="entry name" value="VGCC_Ca_Na"/>
</dbReference>
<evidence type="ECO:0000256" key="10">
    <source>
        <dbReference type="ARBA" id="ARBA00023303"/>
    </source>
</evidence>
<feature type="transmembrane region" description="Helical" evidence="15">
    <location>
        <begin position="895"/>
        <end position="918"/>
    </location>
</feature>
<evidence type="ECO:0000259" key="16">
    <source>
        <dbReference type="PROSITE" id="PS50222"/>
    </source>
</evidence>
<dbReference type="GO" id="GO:0005891">
    <property type="term" value="C:voltage-gated calcium channel complex"/>
    <property type="evidence" value="ECO:0007669"/>
    <property type="project" value="InterPro"/>
</dbReference>
<keyword evidence="6 15" id="KW-1133">Transmembrane helix</keyword>
<comment type="caution">
    <text evidence="17">The sequence shown here is derived from an EMBL/GenBank/DDBJ whole genome shotgun (WGS) entry which is preliminary data.</text>
</comment>
<feature type="binding site" evidence="11">
    <location>
        <position position="253"/>
    </location>
    <ligand>
        <name>Ca(2+)</name>
        <dbReference type="ChEBI" id="CHEBI:29108"/>
    </ligand>
</feature>
<feature type="compositionally biased region" description="Basic and acidic residues" evidence="14">
    <location>
        <begin position="568"/>
        <end position="585"/>
    </location>
</feature>
<dbReference type="FunFam" id="1.20.120.350:FF:000009">
    <property type="entry name" value="Voltage-dependent T-type calcium channel subunit alpha"/>
    <property type="match status" value="1"/>
</dbReference>
<dbReference type="InterPro" id="IPR002077">
    <property type="entry name" value="VDCCAlpha1"/>
</dbReference>
<keyword evidence="11" id="KW-0479">Metal-binding</keyword>
<feature type="region of interest" description="Disordered" evidence="14">
    <location>
        <begin position="305"/>
        <end position="330"/>
    </location>
</feature>
<organism evidence="17 18">
    <name type="scientific">Chrysochromulina tobinii</name>
    <dbReference type="NCBI Taxonomy" id="1460289"/>
    <lineage>
        <taxon>Eukaryota</taxon>
        <taxon>Haptista</taxon>
        <taxon>Haptophyta</taxon>
        <taxon>Prymnesiophyceae</taxon>
        <taxon>Prymnesiales</taxon>
        <taxon>Chrysochromulinaceae</taxon>
        <taxon>Chrysochromulina</taxon>
    </lineage>
</organism>
<feature type="transmembrane region" description="Helical" evidence="15">
    <location>
        <begin position="168"/>
        <end position="188"/>
    </location>
</feature>
<dbReference type="PANTHER" id="PTHR10037">
    <property type="entry name" value="VOLTAGE-GATED CATION CHANNEL CALCIUM AND SODIUM"/>
    <property type="match status" value="1"/>
</dbReference>
<accession>A0A0M0JZH9</accession>
<dbReference type="SUPFAM" id="SSF81324">
    <property type="entry name" value="Voltage-gated potassium channels"/>
    <property type="match status" value="4"/>
</dbReference>
<feature type="transmembrane region" description="Helical" evidence="15">
    <location>
        <begin position="938"/>
        <end position="960"/>
    </location>
</feature>
<dbReference type="OrthoDB" id="416585at2759"/>
<dbReference type="InterPro" id="IPR027359">
    <property type="entry name" value="Volt_channel_dom_sf"/>
</dbReference>
<dbReference type="Gene3D" id="1.20.120.350">
    <property type="entry name" value="Voltage-gated potassium channels. Chain C"/>
    <property type="match status" value="4"/>
</dbReference>
<feature type="transmembrane region" description="Helical" evidence="15">
    <location>
        <begin position="1026"/>
        <end position="1047"/>
    </location>
</feature>
<keyword evidence="18" id="KW-1185">Reference proteome</keyword>
<feature type="binding site" evidence="11">
    <location>
        <position position="514"/>
    </location>
    <ligand>
        <name>Ca(2+)</name>
        <dbReference type="ChEBI" id="CHEBI:29108"/>
    </ligand>
</feature>
<dbReference type="Pfam" id="PF00520">
    <property type="entry name" value="Ion_trans"/>
    <property type="match status" value="4"/>
</dbReference>
<dbReference type="PRINTS" id="PR00167">
    <property type="entry name" value="CACHANNEL"/>
</dbReference>
<comment type="similarity">
    <text evidence="12">Belongs to the calcium channel alpha-1 subunit (TC 1.A.1.11) family.</text>
</comment>
<evidence type="ECO:0000256" key="5">
    <source>
        <dbReference type="ARBA" id="ARBA00022882"/>
    </source>
</evidence>
<feature type="region of interest" description="Disordered" evidence="14">
    <location>
        <begin position="568"/>
        <end position="587"/>
    </location>
</feature>
<feature type="coiled-coil region" evidence="13">
    <location>
        <begin position="599"/>
        <end position="626"/>
    </location>
</feature>
<keyword evidence="3 15" id="KW-0812">Transmembrane</keyword>
<protein>
    <submittedName>
        <fullName evidence="17">Voltage-gated ion channel superfamily</fullName>
    </submittedName>
</protein>